<evidence type="ECO:0000256" key="1">
    <source>
        <dbReference type="SAM" id="MobiDB-lite"/>
    </source>
</evidence>
<accession>A0AAV8XMR9</accession>
<dbReference type="Proteomes" id="UP001162156">
    <property type="component" value="Unassembled WGS sequence"/>
</dbReference>
<feature type="compositionally biased region" description="Basic and acidic residues" evidence="1">
    <location>
        <begin position="20"/>
        <end position="35"/>
    </location>
</feature>
<dbReference type="AlphaFoldDB" id="A0AAV8XMR9"/>
<evidence type="ECO:0000313" key="3">
    <source>
        <dbReference type="Proteomes" id="UP001162156"/>
    </source>
</evidence>
<evidence type="ECO:0000313" key="2">
    <source>
        <dbReference type="EMBL" id="KAJ8940331.1"/>
    </source>
</evidence>
<protein>
    <submittedName>
        <fullName evidence="2">Uncharacterized protein</fullName>
    </submittedName>
</protein>
<dbReference type="EMBL" id="JANEYF010003001">
    <property type="protein sequence ID" value="KAJ8940331.1"/>
    <property type="molecule type" value="Genomic_DNA"/>
</dbReference>
<organism evidence="2 3">
    <name type="scientific">Rhamnusium bicolor</name>
    <dbReference type="NCBI Taxonomy" id="1586634"/>
    <lineage>
        <taxon>Eukaryota</taxon>
        <taxon>Metazoa</taxon>
        <taxon>Ecdysozoa</taxon>
        <taxon>Arthropoda</taxon>
        <taxon>Hexapoda</taxon>
        <taxon>Insecta</taxon>
        <taxon>Pterygota</taxon>
        <taxon>Neoptera</taxon>
        <taxon>Endopterygota</taxon>
        <taxon>Coleoptera</taxon>
        <taxon>Polyphaga</taxon>
        <taxon>Cucujiformia</taxon>
        <taxon>Chrysomeloidea</taxon>
        <taxon>Cerambycidae</taxon>
        <taxon>Lepturinae</taxon>
        <taxon>Rhagiini</taxon>
        <taxon>Rhamnusium</taxon>
    </lineage>
</organism>
<sequence>MELVGADEGSTGLLQDDVEPPTKKSKEDDAERRHQERLAMQERAINSFETIMNKLIDRI</sequence>
<proteinExistence type="predicted"/>
<comment type="caution">
    <text evidence="2">The sequence shown here is derived from an EMBL/GenBank/DDBJ whole genome shotgun (WGS) entry which is preliminary data.</text>
</comment>
<name>A0AAV8XMR9_9CUCU</name>
<reference evidence="2" key="1">
    <citation type="journal article" date="2023" name="Insect Mol. Biol.">
        <title>Genome sequencing provides insights into the evolution of gene families encoding plant cell wall-degrading enzymes in longhorned beetles.</title>
        <authorList>
            <person name="Shin N.R."/>
            <person name="Okamura Y."/>
            <person name="Kirsch R."/>
            <person name="Pauchet Y."/>
        </authorList>
    </citation>
    <scope>NUCLEOTIDE SEQUENCE</scope>
    <source>
        <strain evidence="2">RBIC_L_NR</strain>
    </source>
</reference>
<gene>
    <name evidence="2" type="ORF">NQ314_010744</name>
</gene>
<keyword evidence="3" id="KW-1185">Reference proteome</keyword>
<feature type="region of interest" description="Disordered" evidence="1">
    <location>
        <begin position="1"/>
        <end position="35"/>
    </location>
</feature>